<dbReference type="EMBL" id="CAJEWE010000011">
    <property type="protein sequence ID" value="CAD2079742.1"/>
    <property type="molecule type" value="Genomic_DNA"/>
</dbReference>
<evidence type="ECO:0000313" key="2">
    <source>
        <dbReference type="Proteomes" id="UP000521032"/>
    </source>
</evidence>
<name>A0A6V7RPJ5_9BACL</name>
<accession>A0A6V7RPJ5</accession>
<proteinExistence type="predicted"/>
<keyword evidence="2" id="KW-1185">Reference proteome</keyword>
<dbReference type="Proteomes" id="UP000521032">
    <property type="component" value="Unassembled WGS sequence"/>
</dbReference>
<dbReference type="RefSeq" id="WP_186088499.1">
    <property type="nucleotide sequence ID" value="NZ_BMDB01000004.1"/>
</dbReference>
<protein>
    <submittedName>
        <fullName evidence="1">Uncharacterized protein</fullName>
    </submittedName>
</protein>
<gene>
    <name evidence="1" type="ORF">JEOSCH030_01700</name>
</gene>
<organism evidence="1 2">
    <name type="scientific">Phocicoccus schoeneichii</name>
    <dbReference type="NCBI Taxonomy" id="1812261"/>
    <lineage>
        <taxon>Bacteria</taxon>
        <taxon>Bacillati</taxon>
        <taxon>Bacillota</taxon>
        <taxon>Bacilli</taxon>
        <taxon>Bacillales</taxon>
        <taxon>Salinicoccaceae</taxon>
        <taxon>Phocicoccus</taxon>
    </lineage>
</organism>
<reference evidence="1 2" key="1">
    <citation type="submission" date="2020-07" db="EMBL/GenBank/DDBJ databases">
        <authorList>
            <person name="Criscuolo A."/>
        </authorList>
    </citation>
    <scope>NUCLEOTIDE SEQUENCE [LARGE SCALE GENOMIC DNA]</scope>
    <source>
        <strain evidence="2">CIP 111030</strain>
    </source>
</reference>
<sequence length="121" mass="14350">MESQNDLLTSVIENVQDIESSRELLNEFIENKSIEVIYAKPIIQNFLKYSKYDFVTFKTFYDKLFFAHKAVEDEVGVSIMLNEPITAYGEKHQLDLSKAFWRSIQKYKANEIEKDFNNYLF</sequence>
<comment type="caution">
    <text evidence="1">The sequence shown here is derived from an EMBL/GenBank/DDBJ whole genome shotgun (WGS) entry which is preliminary data.</text>
</comment>
<dbReference type="AlphaFoldDB" id="A0A6V7RPJ5"/>
<evidence type="ECO:0000313" key="1">
    <source>
        <dbReference type="EMBL" id="CAD2079742.1"/>
    </source>
</evidence>